<keyword evidence="3" id="KW-1185">Reference proteome</keyword>
<dbReference type="InterPro" id="IPR044992">
    <property type="entry name" value="ChyE-like"/>
</dbReference>
<proteinExistence type="predicted"/>
<dbReference type="OrthoDB" id="92161at2759"/>
<dbReference type="AlphaFoldDB" id="A0A1L9PSJ3"/>
<dbReference type="GeneID" id="63733262"/>
<dbReference type="SUPFAM" id="SSF52317">
    <property type="entry name" value="Class I glutamine amidotransferase-like"/>
    <property type="match status" value="1"/>
</dbReference>
<accession>A0A1L9PSJ3</accession>
<name>A0A1L9PSJ3_ASPVE</name>
<dbReference type="VEuPathDB" id="FungiDB:ASPVEDRAFT_85855"/>
<dbReference type="GO" id="GO:0005829">
    <property type="term" value="C:cytosol"/>
    <property type="evidence" value="ECO:0007669"/>
    <property type="project" value="TreeGrafter"/>
</dbReference>
<dbReference type="EMBL" id="KV878131">
    <property type="protein sequence ID" value="OJJ04463.1"/>
    <property type="molecule type" value="Genomic_DNA"/>
</dbReference>
<organism evidence="2 3">
    <name type="scientific">Aspergillus versicolor CBS 583.65</name>
    <dbReference type="NCBI Taxonomy" id="1036611"/>
    <lineage>
        <taxon>Eukaryota</taxon>
        <taxon>Fungi</taxon>
        <taxon>Dikarya</taxon>
        <taxon>Ascomycota</taxon>
        <taxon>Pezizomycotina</taxon>
        <taxon>Eurotiomycetes</taxon>
        <taxon>Eurotiomycetidae</taxon>
        <taxon>Eurotiales</taxon>
        <taxon>Aspergillaceae</taxon>
        <taxon>Aspergillus</taxon>
        <taxon>Aspergillus subgen. Nidulantes</taxon>
    </lineage>
</organism>
<dbReference type="PANTHER" id="PTHR42695:SF5">
    <property type="entry name" value="GLUTAMINE AMIDOTRANSFERASE YLR126C-RELATED"/>
    <property type="match status" value="1"/>
</dbReference>
<dbReference type="InterPro" id="IPR017926">
    <property type="entry name" value="GATASE"/>
</dbReference>
<dbReference type="Pfam" id="PF00117">
    <property type="entry name" value="GATase"/>
    <property type="match status" value="1"/>
</dbReference>
<evidence type="ECO:0000313" key="2">
    <source>
        <dbReference type="EMBL" id="OJJ04463.1"/>
    </source>
</evidence>
<evidence type="ECO:0000313" key="3">
    <source>
        <dbReference type="Proteomes" id="UP000184073"/>
    </source>
</evidence>
<dbReference type="Proteomes" id="UP000184073">
    <property type="component" value="Unassembled WGS sequence"/>
</dbReference>
<sequence length="237" mass="26156">MTLTEFYVAILKNYSVTAECGQLMLDEIASEVRQSSPSAVVNVYSPNEGTAFPDPSSYDLIILTGGLFNLLGEERPSWVTETLEFIRKVYLGQTKAKVLGICWGHQAIALALGGSMAESDRGPCIGVETLPLTAEGEEFFNASSLDIHKHHKRIVTNIGPQLRPLAINNEVLISKNNRILSFQGHPELNEVISRSIVDTDDLSYAVRPELKKILKPISAPHDGHMIFGRIIKWVSEV</sequence>
<dbReference type="RefSeq" id="XP_040670225.1">
    <property type="nucleotide sequence ID" value="XM_040817751.1"/>
</dbReference>
<feature type="domain" description="Glutamine amidotransferase" evidence="1">
    <location>
        <begin position="28"/>
        <end position="188"/>
    </location>
</feature>
<dbReference type="PANTHER" id="PTHR42695">
    <property type="entry name" value="GLUTAMINE AMIDOTRANSFERASE YLR126C-RELATED"/>
    <property type="match status" value="1"/>
</dbReference>
<protein>
    <recommendedName>
        <fullName evidence="1">Glutamine amidotransferase domain-containing protein</fullName>
    </recommendedName>
</protein>
<dbReference type="InterPro" id="IPR029062">
    <property type="entry name" value="Class_I_gatase-like"/>
</dbReference>
<dbReference type="Gene3D" id="3.40.50.880">
    <property type="match status" value="1"/>
</dbReference>
<evidence type="ECO:0000259" key="1">
    <source>
        <dbReference type="Pfam" id="PF00117"/>
    </source>
</evidence>
<dbReference type="GO" id="GO:0005634">
    <property type="term" value="C:nucleus"/>
    <property type="evidence" value="ECO:0007669"/>
    <property type="project" value="TreeGrafter"/>
</dbReference>
<dbReference type="STRING" id="1036611.A0A1L9PSJ3"/>
<gene>
    <name evidence="2" type="ORF">ASPVEDRAFT_85855</name>
</gene>
<dbReference type="PROSITE" id="PS51273">
    <property type="entry name" value="GATASE_TYPE_1"/>
    <property type="match status" value="1"/>
</dbReference>
<reference evidence="3" key="1">
    <citation type="journal article" date="2017" name="Genome Biol.">
        <title>Comparative genomics reveals high biological diversity and specific adaptations in the industrially and medically important fungal genus Aspergillus.</title>
        <authorList>
            <person name="de Vries R.P."/>
            <person name="Riley R."/>
            <person name="Wiebenga A."/>
            <person name="Aguilar-Osorio G."/>
            <person name="Amillis S."/>
            <person name="Uchima C.A."/>
            <person name="Anderluh G."/>
            <person name="Asadollahi M."/>
            <person name="Askin M."/>
            <person name="Barry K."/>
            <person name="Battaglia E."/>
            <person name="Bayram O."/>
            <person name="Benocci T."/>
            <person name="Braus-Stromeyer S.A."/>
            <person name="Caldana C."/>
            <person name="Canovas D."/>
            <person name="Cerqueira G.C."/>
            <person name="Chen F."/>
            <person name="Chen W."/>
            <person name="Choi C."/>
            <person name="Clum A."/>
            <person name="Dos Santos R.A."/>
            <person name="Damasio A.R."/>
            <person name="Diallinas G."/>
            <person name="Emri T."/>
            <person name="Fekete E."/>
            <person name="Flipphi M."/>
            <person name="Freyberg S."/>
            <person name="Gallo A."/>
            <person name="Gournas C."/>
            <person name="Habgood R."/>
            <person name="Hainaut M."/>
            <person name="Harispe M.L."/>
            <person name="Henrissat B."/>
            <person name="Hilden K.S."/>
            <person name="Hope R."/>
            <person name="Hossain A."/>
            <person name="Karabika E."/>
            <person name="Karaffa L."/>
            <person name="Karanyi Z."/>
            <person name="Krasevec N."/>
            <person name="Kuo A."/>
            <person name="Kusch H."/>
            <person name="LaButti K."/>
            <person name="Lagendijk E.L."/>
            <person name="Lapidus A."/>
            <person name="Levasseur A."/>
            <person name="Lindquist E."/>
            <person name="Lipzen A."/>
            <person name="Logrieco A.F."/>
            <person name="MacCabe A."/>
            <person name="Maekelae M.R."/>
            <person name="Malavazi I."/>
            <person name="Melin P."/>
            <person name="Meyer V."/>
            <person name="Mielnichuk N."/>
            <person name="Miskei M."/>
            <person name="Molnar A.P."/>
            <person name="Mule G."/>
            <person name="Ngan C.Y."/>
            <person name="Orejas M."/>
            <person name="Orosz E."/>
            <person name="Ouedraogo J.P."/>
            <person name="Overkamp K.M."/>
            <person name="Park H.-S."/>
            <person name="Perrone G."/>
            <person name="Piumi F."/>
            <person name="Punt P.J."/>
            <person name="Ram A.F."/>
            <person name="Ramon A."/>
            <person name="Rauscher S."/>
            <person name="Record E."/>
            <person name="Riano-Pachon D.M."/>
            <person name="Robert V."/>
            <person name="Roehrig J."/>
            <person name="Ruller R."/>
            <person name="Salamov A."/>
            <person name="Salih N.S."/>
            <person name="Samson R.A."/>
            <person name="Sandor E."/>
            <person name="Sanguinetti M."/>
            <person name="Schuetze T."/>
            <person name="Sepcic K."/>
            <person name="Shelest E."/>
            <person name="Sherlock G."/>
            <person name="Sophianopoulou V."/>
            <person name="Squina F.M."/>
            <person name="Sun H."/>
            <person name="Susca A."/>
            <person name="Todd R.B."/>
            <person name="Tsang A."/>
            <person name="Unkles S.E."/>
            <person name="van de Wiele N."/>
            <person name="van Rossen-Uffink D."/>
            <person name="Oliveira J.V."/>
            <person name="Vesth T.C."/>
            <person name="Visser J."/>
            <person name="Yu J.-H."/>
            <person name="Zhou M."/>
            <person name="Andersen M.R."/>
            <person name="Archer D.B."/>
            <person name="Baker S.E."/>
            <person name="Benoit I."/>
            <person name="Brakhage A.A."/>
            <person name="Braus G.H."/>
            <person name="Fischer R."/>
            <person name="Frisvad J.C."/>
            <person name="Goldman G.H."/>
            <person name="Houbraken J."/>
            <person name="Oakley B."/>
            <person name="Pocsi I."/>
            <person name="Scazzocchio C."/>
            <person name="Seiboth B."/>
            <person name="vanKuyk P.A."/>
            <person name="Wortman J."/>
            <person name="Dyer P.S."/>
            <person name="Grigoriev I.V."/>
        </authorList>
    </citation>
    <scope>NUCLEOTIDE SEQUENCE [LARGE SCALE GENOMIC DNA]</scope>
    <source>
        <strain evidence="3">CBS 583.65</strain>
    </source>
</reference>